<protein>
    <submittedName>
        <fullName evidence="1">Uncharacterized protein</fullName>
    </submittedName>
</protein>
<keyword evidence="1" id="KW-0614">Plasmid</keyword>
<geneLocation type="plasmid" evidence="1">
    <name>pM7012</name>
</geneLocation>
<accession>V5YNG8</accession>
<organism evidence="1">
    <name type="scientific">Burkholderia sp. M701</name>
    <dbReference type="NCBI Taxonomy" id="326454"/>
    <lineage>
        <taxon>Bacteria</taxon>
        <taxon>Pseudomonadati</taxon>
        <taxon>Pseudomonadota</taxon>
        <taxon>Betaproteobacteria</taxon>
        <taxon>Burkholderiales</taxon>
        <taxon>Burkholderiaceae</taxon>
        <taxon>Burkholderia</taxon>
    </lineage>
</organism>
<proteinExistence type="predicted"/>
<dbReference type="AlphaFoldDB" id="V5YNG8"/>
<name>V5YNG8_9BURK</name>
<reference evidence="1" key="2">
    <citation type="submission" date="2024-06" db="EMBL/GenBank/DDBJ databases">
        <authorList>
            <person name="Sakai Y."/>
            <person name="Fujii T."/>
        </authorList>
    </citation>
    <scope>NUCLEOTIDE SEQUENCE</scope>
    <source>
        <strain evidence="1">M701</strain>
        <plasmid evidence="1">pM7012</plasmid>
    </source>
</reference>
<reference evidence="1" key="1">
    <citation type="journal article" date="2014" name="Microbiology">
        <title>A 2,4-dichlorophenoxyacetic acid degradation plasmid pM7012 discloses distribution of an unclassified megaplasmid group across bacterial species.</title>
        <authorList>
            <person name="Sakai Y."/>
            <person name="Ogawa N."/>
            <person name="Shimomura Y."/>
            <person name="Fujii T."/>
        </authorList>
    </citation>
    <scope>NUCLEOTIDE SEQUENCE</scope>
    <source>
        <strain evidence="1">M701</strain>
    </source>
</reference>
<evidence type="ECO:0000313" key="1">
    <source>
        <dbReference type="EMBL" id="BAO18804.1"/>
    </source>
</evidence>
<dbReference type="EMBL" id="AB853026">
    <property type="protein sequence ID" value="BAO18804.1"/>
    <property type="molecule type" value="Genomic_DNA"/>
</dbReference>
<sequence>MTFTRTQRPELLYRSKHDSHVHHGGCREGYLPLSSRTVIDNSHQVNEPRRAQFWKRRIAVSKRMPWRSLHVFQDWAQRDTRAQFFHSRSAGDAPWSFHRENLPAQSFPG</sequence>